<keyword evidence="3" id="KW-1185">Reference proteome</keyword>
<dbReference type="Proteomes" id="UP001459277">
    <property type="component" value="Unassembled WGS sequence"/>
</dbReference>
<dbReference type="AlphaFoldDB" id="A0AAW2D6A9"/>
<feature type="compositionally biased region" description="Low complexity" evidence="1">
    <location>
        <begin position="1"/>
        <end position="14"/>
    </location>
</feature>
<evidence type="ECO:0000313" key="2">
    <source>
        <dbReference type="EMBL" id="KAL0004741.1"/>
    </source>
</evidence>
<sequence>MRRRTASSSRASSSKRSESSKAPSQDEEENVIYSCAPEVVSTVRKDRLGILVDKYQIPTEFNPHLPEKGEWCCSPLFGFGVYVSYLLASLRFPLNTFVENSFIGLATMKENKGKNVNSGIEEEEEEVQKDFYSDTKEAYPKMDFDVFKVPTPAESSLLQKSSKDVNIMDDASTEPSKDDPKSGDAPSGLSK</sequence>
<gene>
    <name evidence="2" type="ORF">SO802_012302</name>
</gene>
<proteinExistence type="predicted"/>
<reference evidence="2 3" key="1">
    <citation type="submission" date="2024-01" db="EMBL/GenBank/DDBJ databases">
        <title>A telomere-to-telomere, gap-free genome of sweet tea (Lithocarpus litseifolius).</title>
        <authorList>
            <person name="Zhou J."/>
        </authorList>
    </citation>
    <scope>NUCLEOTIDE SEQUENCE [LARGE SCALE GENOMIC DNA]</scope>
    <source>
        <strain evidence="2">Zhou-2022a</strain>
        <tissue evidence="2">Leaf</tissue>
    </source>
</reference>
<evidence type="ECO:0000256" key="1">
    <source>
        <dbReference type="SAM" id="MobiDB-lite"/>
    </source>
</evidence>
<accession>A0AAW2D6A9</accession>
<dbReference type="EMBL" id="JAZDWU010000004">
    <property type="protein sequence ID" value="KAL0004741.1"/>
    <property type="molecule type" value="Genomic_DNA"/>
</dbReference>
<protein>
    <submittedName>
        <fullName evidence="2">Uncharacterized protein</fullName>
    </submittedName>
</protein>
<name>A0AAW2D6A9_9ROSI</name>
<organism evidence="2 3">
    <name type="scientific">Lithocarpus litseifolius</name>
    <dbReference type="NCBI Taxonomy" id="425828"/>
    <lineage>
        <taxon>Eukaryota</taxon>
        <taxon>Viridiplantae</taxon>
        <taxon>Streptophyta</taxon>
        <taxon>Embryophyta</taxon>
        <taxon>Tracheophyta</taxon>
        <taxon>Spermatophyta</taxon>
        <taxon>Magnoliopsida</taxon>
        <taxon>eudicotyledons</taxon>
        <taxon>Gunneridae</taxon>
        <taxon>Pentapetalae</taxon>
        <taxon>rosids</taxon>
        <taxon>fabids</taxon>
        <taxon>Fagales</taxon>
        <taxon>Fagaceae</taxon>
        <taxon>Lithocarpus</taxon>
    </lineage>
</organism>
<feature type="region of interest" description="Disordered" evidence="1">
    <location>
        <begin position="1"/>
        <end position="29"/>
    </location>
</feature>
<comment type="caution">
    <text evidence="2">The sequence shown here is derived from an EMBL/GenBank/DDBJ whole genome shotgun (WGS) entry which is preliminary data.</text>
</comment>
<evidence type="ECO:0000313" key="3">
    <source>
        <dbReference type="Proteomes" id="UP001459277"/>
    </source>
</evidence>
<feature type="region of interest" description="Disordered" evidence="1">
    <location>
        <begin position="155"/>
        <end position="191"/>
    </location>
</feature>